<dbReference type="GO" id="GO:0004029">
    <property type="term" value="F:aldehyde dehydrogenase (NAD+) activity"/>
    <property type="evidence" value="ECO:0007669"/>
    <property type="project" value="TreeGrafter"/>
</dbReference>
<dbReference type="InterPro" id="IPR001509">
    <property type="entry name" value="Epimerase_deHydtase"/>
</dbReference>
<dbReference type="PANTHER" id="PTHR48079:SF6">
    <property type="entry name" value="NAD(P)-BINDING DOMAIN-CONTAINING PROTEIN-RELATED"/>
    <property type="match status" value="1"/>
</dbReference>
<dbReference type="AlphaFoldDB" id="A0AB34KMD9"/>
<dbReference type="PANTHER" id="PTHR48079">
    <property type="entry name" value="PROTEIN YEEZ"/>
    <property type="match status" value="1"/>
</dbReference>
<evidence type="ECO:0000259" key="1">
    <source>
        <dbReference type="Pfam" id="PF01370"/>
    </source>
</evidence>
<feature type="domain" description="NAD-dependent epimerase/dehydratase" evidence="1">
    <location>
        <begin position="8"/>
        <end position="227"/>
    </location>
</feature>
<dbReference type="InterPro" id="IPR051783">
    <property type="entry name" value="NAD(P)-dependent_oxidoreduct"/>
</dbReference>
<proteinExistence type="predicted"/>
<dbReference type="GeneID" id="96007638"/>
<dbReference type="Pfam" id="PF01370">
    <property type="entry name" value="Epimerase"/>
    <property type="match status" value="1"/>
</dbReference>
<reference evidence="2 3" key="1">
    <citation type="journal article" date="2020" name="Microbiol. Resour. Announc.">
        <title>Draft Genome Sequence of a Cladosporium Species Isolated from the Mesophotic Ascidian Didemnum maculosum.</title>
        <authorList>
            <person name="Gioti A."/>
            <person name="Siaperas R."/>
            <person name="Nikolaivits E."/>
            <person name="Le Goff G."/>
            <person name="Ouazzani J."/>
            <person name="Kotoulas G."/>
            <person name="Topakas E."/>
        </authorList>
    </citation>
    <scope>NUCLEOTIDE SEQUENCE [LARGE SCALE GENOMIC DNA]</scope>
    <source>
        <strain evidence="2 3">TM138-S3</strain>
    </source>
</reference>
<dbReference type="RefSeq" id="XP_069228087.1">
    <property type="nucleotide sequence ID" value="XM_069374800.1"/>
</dbReference>
<protein>
    <recommendedName>
        <fullName evidence="1">NAD-dependent epimerase/dehydratase domain-containing protein</fullName>
    </recommendedName>
</protein>
<sequence>MSGKKFFIVGAGFVGWTLLDALVAAGHTVTALVRRESHAKDIEACGARAILGDLHDATLIADTVAQHDVVFHTATADDLPSAQAVLAGVRRRAERGDETVYIHTSGTSLLADTSAGAFKSDKVYHDNVQAEIDSLPDSAPHRQIDLAILRERAELASTGKAKIALMIPPLIYGTSHNRLTIQLPSLARYALKHGQAAHVGQGKSVWSTVHVRDLARGYMTVLQHLESTPGSASADANPYFFCENTGDAEPSWGEMVGVMGGVFKEAGKVKEASTKVMPKETYGDVFGPEFTEAVVGSNSRSRAVRLRELGWQPKEKSWKESLVEDELPAILKEDLSAYQGYAGAVAS</sequence>
<dbReference type="GO" id="GO:0005737">
    <property type="term" value="C:cytoplasm"/>
    <property type="evidence" value="ECO:0007669"/>
    <property type="project" value="TreeGrafter"/>
</dbReference>
<dbReference type="Gene3D" id="3.40.50.720">
    <property type="entry name" value="NAD(P)-binding Rossmann-like Domain"/>
    <property type="match status" value="1"/>
</dbReference>
<gene>
    <name evidence="2" type="ORF">WHR41_06195</name>
</gene>
<dbReference type="Proteomes" id="UP000803884">
    <property type="component" value="Unassembled WGS sequence"/>
</dbReference>
<evidence type="ECO:0000313" key="2">
    <source>
        <dbReference type="EMBL" id="KAL1584981.1"/>
    </source>
</evidence>
<dbReference type="InterPro" id="IPR036291">
    <property type="entry name" value="NAD(P)-bd_dom_sf"/>
</dbReference>
<evidence type="ECO:0000313" key="3">
    <source>
        <dbReference type="Proteomes" id="UP000803884"/>
    </source>
</evidence>
<keyword evidence="3" id="KW-1185">Reference proteome</keyword>
<name>A0AB34KMD9_9PEZI</name>
<comment type="caution">
    <text evidence="2">The sequence shown here is derived from an EMBL/GenBank/DDBJ whole genome shotgun (WGS) entry which is preliminary data.</text>
</comment>
<dbReference type="EMBL" id="JAAQHG020000022">
    <property type="protein sequence ID" value="KAL1584981.1"/>
    <property type="molecule type" value="Genomic_DNA"/>
</dbReference>
<accession>A0AB34KMD9</accession>
<dbReference type="SUPFAM" id="SSF51735">
    <property type="entry name" value="NAD(P)-binding Rossmann-fold domains"/>
    <property type="match status" value="1"/>
</dbReference>
<organism evidence="2 3">
    <name type="scientific">Cladosporium halotolerans</name>
    <dbReference type="NCBI Taxonomy" id="1052096"/>
    <lineage>
        <taxon>Eukaryota</taxon>
        <taxon>Fungi</taxon>
        <taxon>Dikarya</taxon>
        <taxon>Ascomycota</taxon>
        <taxon>Pezizomycotina</taxon>
        <taxon>Dothideomycetes</taxon>
        <taxon>Dothideomycetidae</taxon>
        <taxon>Cladosporiales</taxon>
        <taxon>Cladosporiaceae</taxon>
        <taxon>Cladosporium</taxon>
    </lineage>
</organism>